<feature type="transmembrane region" description="Helical" evidence="6">
    <location>
        <begin position="292"/>
        <end position="312"/>
    </location>
</feature>
<evidence type="ECO:0000256" key="3">
    <source>
        <dbReference type="ARBA" id="ARBA00022692"/>
    </source>
</evidence>
<dbReference type="Gene3D" id="1.20.1250.20">
    <property type="entry name" value="MFS general substrate transporter like domains"/>
    <property type="match status" value="1"/>
</dbReference>
<proteinExistence type="predicted"/>
<feature type="transmembrane region" description="Helical" evidence="6">
    <location>
        <begin position="109"/>
        <end position="128"/>
    </location>
</feature>
<protein>
    <submittedName>
        <fullName evidence="8">MFS transporter</fullName>
    </submittedName>
</protein>
<sequence>MGEPAAARDSMRLPPPLLAFFLSALAGTIGHAMFVYGIVVIVTDVGDGALQASIVFAVAFLVMGLMTPVRGFLGDVVPIARLIRNCGFGMALAALAFALAVLLSPAPTVLFVAALLSSALYGYAAGGVAGNRIAMVALVTSRTATPTIILSMMTVFGFTFGPLLYAVARVQFGDFAAMMIVAAILLLSALSLPQPDGQHEASGGDRSGALRGILDGVAHIFNNRSLWQALLLGIVPTLFVLGPVQSVMPQMLATAFPDKEIFRGLVFVALGLGTLVGGIVSTRFARSPSRRFLTIYASLLACAALVAATSFLSQVGVVVLIFICGIGLGVPHAIVPVILQDRVDNTMRARTMAALTLKLTGVPAIGAALCGILASASDARFALMVLGCGGLATGLLLARFGTPSQSASAID</sequence>
<feature type="transmembrane region" description="Helical" evidence="6">
    <location>
        <begin position="380"/>
        <end position="398"/>
    </location>
</feature>
<feature type="transmembrane region" description="Helical" evidence="6">
    <location>
        <begin position="148"/>
        <end position="168"/>
    </location>
</feature>
<dbReference type="PROSITE" id="PS50850">
    <property type="entry name" value="MFS"/>
    <property type="match status" value="1"/>
</dbReference>
<feature type="transmembrane region" description="Helical" evidence="6">
    <location>
        <begin position="351"/>
        <end position="374"/>
    </location>
</feature>
<evidence type="ECO:0000256" key="1">
    <source>
        <dbReference type="ARBA" id="ARBA00004651"/>
    </source>
</evidence>
<gene>
    <name evidence="8" type="ORF">KYN89_14885</name>
</gene>
<comment type="caution">
    <text evidence="8">The sequence shown here is derived from an EMBL/GenBank/DDBJ whole genome shotgun (WGS) entry which is preliminary data.</text>
</comment>
<keyword evidence="3 6" id="KW-0812">Transmembrane</keyword>
<organism evidence="8 9">
    <name type="scientific">Alteriqipengyuania abyssalis</name>
    <dbReference type="NCBI Taxonomy" id="2860200"/>
    <lineage>
        <taxon>Bacteria</taxon>
        <taxon>Pseudomonadati</taxon>
        <taxon>Pseudomonadota</taxon>
        <taxon>Alphaproteobacteria</taxon>
        <taxon>Sphingomonadales</taxon>
        <taxon>Erythrobacteraceae</taxon>
        <taxon>Alteriqipengyuania</taxon>
    </lineage>
</organism>
<evidence type="ECO:0000256" key="4">
    <source>
        <dbReference type="ARBA" id="ARBA00022989"/>
    </source>
</evidence>
<dbReference type="EMBL" id="JAHWXP010000005">
    <property type="protein sequence ID" value="MBY8338332.1"/>
    <property type="molecule type" value="Genomic_DNA"/>
</dbReference>
<dbReference type="InterPro" id="IPR036259">
    <property type="entry name" value="MFS_trans_sf"/>
</dbReference>
<feature type="transmembrane region" description="Helical" evidence="6">
    <location>
        <begin position="318"/>
        <end position="339"/>
    </location>
</feature>
<accession>A0ABS7PKG3</accession>
<dbReference type="InterPro" id="IPR011701">
    <property type="entry name" value="MFS"/>
</dbReference>
<evidence type="ECO:0000256" key="6">
    <source>
        <dbReference type="SAM" id="Phobius"/>
    </source>
</evidence>
<evidence type="ECO:0000313" key="9">
    <source>
        <dbReference type="Proteomes" id="UP000759298"/>
    </source>
</evidence>
<feature type="transmembrane region" description="Helical" evidence="6">
    <location>
        <begin position="261"/>
        <end position="280"/>
    </location>
</feature>
<dbReference type="PANTHER" id="PTHR23513">
    <property type="entry name" value="INTEGRAL MEMBRANE EFFLUX PROTEIN-RELATED"/>
    <property type="match status" value="1"/>
</dbReference>
<feature type="transmembrane region" description="Helical" evidence="6">
    <location>
        <begin position="17"/>
        <end position="42"/>
    </location>
</feature>
<dbReference type="InterPro" id="IPR020846">
    <property type="entry name" value="MFS_dom"/>
</dbReference>
<dbReference type="RefSeq" id="WP_222825823.1">
    <property type="nucleotide sequence ID" value="NZ_JAHWXP010000005.1"/>
</dbReference>
<evidence type="ECO:0000256" key="2">
    <source>
        <dbReference type="ARBA" id="ARBA00022475"/>
    </source>
</evidence>
<evidence type="ECO:0000313" key="8">
    <source>
        <dbReference type="EMBL" id="MBY8338332.1"/>
    </source>
</evidence>
<keyword evidence="5 6" id="KW-0472">Membrane</keyword>
<dbReference type="SUPFAM" id="SSF103473">
    <property type="entry name" value="MFS general substrate transporter"/>
    <property type="match status" value="1"/>
</dbReference>
<dbReference type="Proteomes" id="UP000759298">
    <property type="component" value="Unassembled WGS sequence"/>
</dbReference>
<feature type="transmembrane region" description="Helical" evidence="6">
    <location>
        <begin position="174"/>
        <end position="192"/>
    </location>
</feature>
<feature type="domain" description="Major facilitator superfamily (MFS) profile" evidence="7">
    <location>
        <begin position="226"/>
        <end position="411"/>
    </location>
</feature>
<reference evidence="8 9" key="1">
    <citation type="submission" date="2021-07" db="EMBL/GenBank/DDBJ databases">
        <title>Alteriqipengyuania abyssalis NZ-12B nov, sp.nov isolated from deep sea sponge in pacific ocean.</title>
        <authorList>
            <person name="Tareen S."/>
            <person name="Wink J."/>
        </authorList>
    </citation>
    <scope>NUCLEOTIDE SEQUENCE [LARGE SCALE GENOMIC DNA]</scope>
    <source>
        <strain evidence="8 9">NZ-12B</strain>
    </source>
</reference>
<feature type="transmembrane region" description="Helical" evidence="6">
    <location>
        <begin position="54"/>
        <end position="73"/>
    </location>
</feature>
<evidence type="ECO:0000259" key="7">
    <source>
        <dbReference type="PROSITE" id="PS50850"/>
    </source>
</evidence>
<name>A0ABS7PKG3_9SPHN</name>
<dbReference type="Pfam" id="PF07690">
    <property type="entry name" value="MFS_1"/>
    <property type="match status" value="1"/>
</dbReference>
<feature type="transmembrane region" description="Helical" evidence="6">
    <location>
        <begin position="229"/>
        <end position="249"/>
    </location>
</feature>
<comment type="subcellular location">
    <subcellularLocation>
        <location evidence="1">Cell membrane</location>
        <topology evidence="1">Multi-pass membrane protein</topology>
    </subcellularLocation>
</comment>
<keyword evidence="9" id="KW-1185">Reference proteome</keyword>
<dbReference type="PANTHER" id="PTHR23513:SF11">
    <property type="entry name" value="STAPHYLOFERRIN A TRANSPORTER"/>
    <property type="match status" value="1"/>
</dbReference>
<evidence type="ECO:0000256" key="5">
    <source>
        <dbReference type="ARBA" id="ARBA00023136"/>
    </source>
</evidence>
<keyword evidence="2" id="KW-1003">Cell membrane</keyword>
<keyword evidence="4 6" id="KW-1133">Transmembrane helix</keyword>
<feature type="transmembrane region" description="Helical" evidence="6">
    <location>
        <begin position="85"/>
        <end position="103"/>
    </location>
</feature>